<proteinExistence type="predicted"/>
<dbReference type="OMA" id="IFVECET"/>
<organism evidence="2 3">
    <name type="scientific">Arabis alpina</name>
    <name type="common">Alpine rock-cress</name>
    <dbReference type="NCBI Taxonomy" id="50452"/>
    <lineage>
        <taxon>Eukaryota</taxon>
        <taxon>Viridiplantae</taxon>
        <taxon>Streptophyta</taxon>
        <taxon>Embryophyta</taxon>
        <taxon>Tracheophyta</taxon>
        <taxon>Spermatophyta</taxon>
        <taxon>Magnoliopsida</taxon>
        <taxon>eudicotyledons</taxon>
        <taxon>Gunneridae</taxon>
        <taxon>Pentapetalae</taxon>
        <taxon>rosids</taxon>
        <taxon>malvids</taxon>
        <taxon>Brassicales</taxon>
        <taxon>Brassicaceae</taxon>
        <taxon>Arabideae</taxon>
        <taxon>Arabis</taxon>
    </lineage>
</organism>
<keyword evidence="3" id="KW-1185">Reference proteome</keyword>
<sequence length="197" mass="22429">MGSSSDIIFNTYHGGKFVTNERGAITYNGGETHVLETAPESLFTGMVSRLDVSFSSHRIWYKAPFEELKEAKIMYNGGDNFQRLCLVAIWTKMIQIYVEVDDVDMARENHGELVYVNQGHKDETGNVIPPVSEETQFEEEARIEAIVSQFVDEEEDGEDKNTPPCSDNEEEKNQCPYERWKDGSGELNIRQVFESVT</sequence>
<name>A0A087H282_ARAAL</name>
<accession>A0A087H282</accession>
<feature type="region of interest" description="Disordered" evidence="1">
    <location>
        <begin position="151"/>
        <end position="181"/>
    </location>
</feature>
<gene>
    <name evidence="2" type="ordered locus">AALP_Aa4g095700</name>
</gene>
<evidence type="ECO:0000256" key="1">
    <source>
        <dbReference type="SAM" id="MobiDB-lite"/>
    </source>
</evidence>
<dbReference type="EMBL" id="CM002872">
    <property type="protein sequence ID" value="KFK36234.1"/>
    <property type="molecule type" value="Genomic_DNA"/>
</dbReference>
<evidence type="ECO:0000313" key="3">
    <source>
        <dbReference type="Proteomes" id="UP000029120"/>
    </source>
</evidence>
<evidence type="ECO:0000313" key="2">
    <source>
        <dbReference type="EMBL" id="KFK36234.1"/>
    </source>
</evidence>
<dbReference type="AlphaFoldDB" id="A0A087H282"/>
<dbReference type="Proteomes" id="UP000029120">
    <property type="component" value="Chromosome 4"/>
</dbReference>
<reference evidence="3" key="1">
    <citation type="journal article" date="2015" name="Nat. Plants">
        <title>Genome expansion of Arabis alpina linked with retrotransposition and reduced symmetric DNA methylation.</title>
        <authorList>
            <person name="Willing E.M."/>
            <person name="Rawat V."/>
            <person name="Mandakova T."/>
            <person name="Maumus F."/>
            <person name="James G.V."/>
            <person name="Nordstroem K.J."/>
            <person name="Becker C."/>
            <person name="Warthmann N."/>
            <person name="Chica C."/>
            <person name="Szarzynska B."/>
            <person name="Zytnicki M."/>
            <person name="Albani M.C."/>
            <person name="Kiefer C."/>
            <person name="Bergonzi S."/>
            <person name="Castaings L."/>
            <person name="Mateos J.L."/>
            <person name="Berns M.C."/>
            <person name="Bujdoso N."/>
            <person name="Piofczyk T."/>
            <person name="de Lorenzo L."/>
            <person name="Barrero-Sicilia C."/>
            <person name="Mateos I."/>
            <person name="Piednoel M."/>
            <person name="Hagmann J."/>
            <person name="Chen-Min-Tao R."/>
            <person name="Iglesias-Fernandez R."/>
            <person name="Schuster S.C."/>
            <person name="Alonso-Blanco C."/>
            <person name="Roudier F."/>
            <person name="Carbonero P."/>
            <person name="Paz-Ares J."/>
            <person name="Davis S.J."/>
            <person name="Pecinka A."/>
            <person name="Quesneville H."/>
            <person name="Colot V."/>
            <person name="Lysak M.A."/>
            <person name="Weigel D."/>
            <person name="Coupland G."/>
            <person name="Schneeberger K."/>
        </authorList>
    </citation>
    <scope>NUCLEOTIDE SEQUENCE [LARGE SCALE GENOMIC DNA]</scope>
    <source>
        <strain evidence="3">cv. Pajares</strain>
    </source>
</reference>
<protein>
    <submittedName>
        <fullName evidence="2">Uncharacterized protein</fullName>
    </submittedName>
</protein>
<dbReference type="OrthoDB" id="1114095at2759"/>
<dbReference type="Gramene" id="KFK36234">
    <property type="protein sequence ID" value="KFK36234"/>
    <property type="gene ID" value="AALP_AA4G095700"/>
</dbReference>